<proteinExistence type="predicted"/>
<dbReference type="OrthoDB" id="9807600at2"/>
<dbReference type="GO" id="GO:0016787">
    <property type="term" value="F:hydrolase activity"/>
    <property type="evidence" value="ECO:0007669"/>
    <property type="project" value="UniProtKB-KW"/>
</dbReference>
<accession>A0A545SL95</accession>
<evidence type="ECO:0000313" key="1">
    <source>
        <dbReference type="EMBL" id="TQV65738.1"/>
    </source>
</evidence>
<name>A0A545SL95_9RHOB</name>
<keyword evidence="1" id="KW-0378">Hydrolase</keyword>
<dbReference type="EMBL" id="VICH01000018">
    <property type="protein sequence ID" value="TQV65738.1"/>
    <property type="molecule type" value="Genomic_DNA"/>
</dbReference>
<protein>
    <submittedName>
        <fullName evidence="1">Phosphoribosyl-AMP cyclohydrolase</fullName>
    </submittedName>
</protein>
<sequence>MKRRVSPVITTDELLAARIAWGNGKVAISKAFEEGGVDAARETATAHLNAVYGYNMGPVLFKPTMASGVQTFRTDQDGALAYFVGHSEEYPLDAGFAIQGWRSMESQTAAEFIEGNAAMWMGWISLTDKDGNVTKVDKSFGYKKDAEGTLRVVLHHSSLPYQP</sequence>
<keyword evidence="2" id="KW-1185">Reference proteome</keyword>
<dbReference type="PIRSF" id="PIRSF028288">
    <property type="entry name" value="UCP028288"/>
    <property type="match status" value="1"/>
</dbReference>
<dbReference type="AlphaFoldDB" id="A0A545SL95"/>
<reference evidence="1 2" key="1">
    <citation type="submission" date="2019-06" db="EMBL/GenBank/DDBJ databases">
        <title>A novel species of marine bacteria.</title>
        <authorList>
            <person name="Wang Y."/>
        </authorList>
    </citation>
    <scope>NUCLEOTIDE SEQUENCE [LARGE SCALE GENOMIC DNA]</scope>
    <source>
        <strain evidence="1 2">MA1-10</strain>
    </source>
</reference>
<comment type="caution">
    <text evidence="1">The sequence shown here is derived from an EMBL/GenBank/DDBJ whole genome shotgun (WGS) entry which is preliminary data.</text>
</comment>
<evidence type="ECO:0000313" key="2">
    <source>
        <dbReference type="Proteomes" id="UP000315816"/>
    </source>
</evidence>
<gene>
    <name evidence="1" type="ORF">FIL88_16240</name>
</gene>
<dbReference type="Gene3D" id="3.10.450.50">
    <property type="match status" value="1"/>
</dbReference>
<dbReference type="Proteomes" id="UP000315816">
    <property type="component" value="Unassembled WGS sequence"/>
</dbReference>
<organism evidence="1 2">
    <name type="scientific">Aliiroseovarius halocynthiae</name>
    <dbReference type="NCBI Taxonomy" id="985055"/>
    <lineage>
        <taxon>Bacteria</taxon>
        <taxon>Pseudomonadati</taxon>
        <taxon>Pseudomonadota</taxon>
        <taxon>Alphaproteobacteria</taxon>
        <taxon>Rhodobacterales</taxon>
        <taxon>Paracoccaceae</taxon>
        <taxon>Aliiroseovarius</taxon>
    </lineage>
</organism>
<dbReference type="InterPro" id="IPR016878">
    <property type="entry name" value="MICAH-like"/>
</dbReference>